<gene>
    <name evidence="3" type="ORF">CTRG_01271</name>
</gene>
<keyword evidence="2" id="KW-1133">Transmembrane helix</keyword>
<dbReference type="HOGENOM" id="CLU_1474988_0_0_1"/>
<feature type="region of interest" description="Disordered" evidence="1">
    <location>
        <begin position="1"/>
        <end position="20"/>
    </location>
</feature>
<dbReference type="AlphaFoldDB" id="C5M5Z0"/>
<evidence type="ECO:0000313" key="3">
    <source>
        <dbReference type="EMBL" id="EER34410.1"/>
    </source>
</evidence>
<dbReference type="VEuPathDB" id="FungiDB:CTRG_01271"/>
<feature type="transmembrane region" description="Helical" evidence="2">
    <location>
        <begin position="87"/>
        <end position="106"/>
    </location>
</feature>
<evidence type="ECO:0000256" key="1">
    <source>
        <dbReference type="SAM" id="MobiDB-lite"/>
    </source>
</evidence>
<dbReference type="RefSeq" id="XP_002546965.1">
    <property type="nucleotide sequence ID" value="XM_002546919.1"/>
</dbReference>
<feature type="transmembrane region" description="Helical" evidence="2">
    <location>
        <begin position="63"/>
        <end position="81"/>
    </location>
</feature>
<keyword evidence="2" id="KW-0472">Membrane</keyword>
<dbReference type="GeneID" id="8300996"/>
<keyword evidence="4" id="KW-1185">Reference proteome</keyword>
<accession>C5M5Z0</accession>
<feature type="transmembrane region" description="Helical" evidence="2">
    <location>
        <begin position="113"/>
        <end position="132"/>
    </location>
</feature>
<evidence type="ECO:0000256" key="2">
    <source>
        <dbReference type="SAM" id="Phobius"/>
    </source>
</evidence>
<protein>
    <submittedName>
        <fullName evidence="3">Uncharacterized protein</fullName>
    </submittedName>
</protein>
<keyword evidence="2" id="KW-0812">Transmembrane</keyword>
<sequence>MGLKLRKSDTSSQSTNKLEIGEINEVLVQEEEEDKRSIDNNSNNKDSDKSNDDEKYIDQHIKYLNIFYIIQIFFMILLQLFIGMIDIPYTIFLISIIYNLIIINFVSKNSLNILIIEINGFLCLWLNYIGWFIRNEDFELLCIMPWINMSCPYLFKYWFTSMNQSIKELNKLKDEYNSDEVDE</sequence>
<dbReference type="KEGG" id="ctp:CTRG_01271"/>
<evidence type="ECO:0000313" key="4">
    <source>
        <dbReference type="Proteomes" id="UP000002037"/>
    </source>
</evidence>
<organism evidence="3 4">
    <name type="scientific">Candida tropicalis (strain ATCC MYA-3404 / T1)</name>
    <name type="common">Yeast</name>
    <dbReference type="NCBI Taxonomy" id="294747"/>
    <lineage>
        <taxon>Eukaryota</taxon>
        <taxon>Fungi</taxon>
        <taxon>Dikarya</taxon>
        <taxon>Ascomycota</taxon>
        <taxon>Saccharomycotina</taxon>
        <taxon>Pichiomycetes</taxon>
        <taxon>Debaryomycetaceae</taxon>
        <taxon>Candida/Lodderomyces clade</taxon>
        <taxon>Candida</taxon>
    </lineage>
</organism>
<name>C5M5Z0_CANTT</name>
<dbReference type="OrthoDB" id="4025266at2759"/>
<feature type="region of interest" description="Disordered" evidence="1">
    <location>
        <begin position="28"/>
        <end position="51"/>
    </location>
</feature>
<reference evidence="3 4" key="1">
    <citation type="journal article" date="2009" name="Nature">
        <title>Evolution of pathogenicity and sexual reproduction in eight Candida genomes.</title>
        <authorList>
            <person name="Butler G."/>
            <person name="Rasmussen M.D."/>
            <person name="Lin M.F."/>
            <person name="Santos M.A."/>
            <person name="Sakthikumar S."/>
            <person name="Munro C.A."/>
            <person name="Rheinbay E."/>
            <person name="Grabherr M."/>
            <person name="Forche A."/>
            <person name="Reedy J.L."/>
            <person name="Agrafioti I."/>
            <person name="Arnaud M.B."/>
            <person name="Bates S."/>
            <person name="Brown A.J."/>
            <person name="Brunke S."/>
            <person name="Costanzo M.C."/>
            <person name="Fitzpatrick D.A."/>
            <person name="de Groot P.W."/>
            <person name="Harris D."/>
            <person name="Hoyer L.L."/>
            <person name="Hube B."/>
            <person name="Klis F.M."/>
            <person name="Kodira C."/>
            <person name="Lennard N."/>
            <person name="Logue M.E."/>
            <person name="Martin R."/>
            <person name="Neiman A.M."/>
            <person name="Nikolaou E."/>
            <person name="Quail M.A."/>
            <person name="Quinn J."/>
            <person name="Santos M.C."/>
            <person name="Schmitzberger F.F."/>
            <person name="Sherlock G."/>
            <person name="Shah P."/>
            <person name="Silverstein K.A."/>
            <person name="Skrzypek M.S."/>
            <person name="Soll D."/>
            <person name="Staggs R."/>
            <person name="Stansfield I."/>
            <person name="Stumpf M.P."/>
            <person name="Sudbery P.E."/>
            <person name="Srikantha T."/>
            <person name="Zeng Q."/>
            <person name="Berman J."/>
            <person name="Berriman M."/>
            <person name="Heitman J."/>
            <person name="Gow N.A."/>
            <person name="Lorenz M.C."/>
            <person name="Birren B.W."/>
            <person name="Kellis M."/>
            <person name="Cuomo C.A."/>
        </authorList>
    </citation>
    <scope>NUCLEOTIDE SEQUENCE [LARGE SCALE GENOMIC DNA]</scope>
    <source>
        <strain evidence="4">ATCC MYA-3404 / T1</strain>
    </source>
</reference>
<dbReference type="Proteomes" id="UP000002037">
    <property type="component" value="Unassembled WGS sequence"/>
</dbReference>
<proteinExistence type="predicted"/>
<dbReference type="EMBL" id="GG692396">
    <property type="protein sequence ID" value="EER34410.1"/>
    <property type="molecule type" value="Genomic_DNA"/>
</dbReference>